<protein>
    <submittedName>
        <fullName evidence="1">DUF1178 family protein</fullName>
    </submittedName>
</protein>
<dbReference type="RefSeq" id="WP_202091036.1">
    <property type="nucleotide sequence ID" value="NZ_CP061035.1"/>
</dbReference>
<dbReference type="AlphaFoldDB" id="A0A974NSH8"/>
<dbReference type="Proteomes" id="UP000595894">
    <property type="component" value="Chromosome"/>
</dbReference>
<organism evidence="1 2">
    <name type="scientific">Sphingomonas aliaeris</name>
    <dbReference type="NCBI Taxonomy" id="2759526"/>
    <lineage>
        <taxon>Bacteria</taxon>
        <taxon>Pseudomonadati</taxon>
        <taxon>Pseudomonadota</taxon>
        <taxon>Alphaproteobacteria</taxon>
        <taxon>Sphingomonadales</taxon>
        <taxon>Sphingomonadaceae</taxon>
        <taxon>Sphingomonas</taxon>
    </lineage>
</organism>
<keyword evidence="2" id="KW-1185">Reference proteome</keyword>
<name>A0A974NSH8_9SPHN</name>
<evidence type="ECO:0000313" key="1">
    <source>
        <dbReference type="EMBL" id="QQV76127.1"/>
    </source>
</evidence>
<gene>
    <name evidence="1" type="ORF">H5J25_11315</name>
</gene>
<accession>A0A974NSH8</accession>
<reference evidence="2" key="1">
    <citation type="submission" date="2020-09" db="EMBL/GenBank/DDBJ databases">
        <title>Sphingomonas sp., a new species isolated from pork steak.</title>
        <authorList>
            <person name="Heidler von Heilborn D."/>
        </authorList>
    </citation>
    <scope>NUCLEOTIDE SEQUENCE [LARGE SCALE GENOMIC DNA]</scope>
</reference>
<dbReference type="Pfam" id="PF06676">
    <property type="entry name" value="DUF1178"/>
    <property type="match status" value="1"/>
</dbReference>
<dbReference type="KEGG" id="sari:H5J25_11315"/>
<evidence type="ECO:0000313" key="2">
    <source>
        <dbReference type="Proteomes" id="UP000595894"/>
    </source>
</evidence>
<dbReference type="InterPro" id="IPR009562">
    <property type="entry name" value="DUF1178"/>
</dbReference>
<dbReference type="PIRSF" id="PIRSF032131">
    <property type="entry name" value="UCP032131"/>
    <property type="match status" value="1"/>
</dbReference>
<dbReference type="EMBL" id="CP061035">
    <property type="protein sequence ID" value="QQV76127.1"/>
    <property type="molecule type" value="Genomic_DNA"/>
</dbReference>
<proteinExistence type="predicted"/>
<sequence>MIVFDLKCPQDHVFEAWFGSSKAFEDQRGRGLVACPVCGESDVAKAVMAPNIGAKGNSRVVAPPAARPNKAGTPNAPVTADTLKAALKSLAEMQSKMLETSQWVGRNFADRARAMHAGEEEHAPIHGQSTLAEAKALVEDGVSIAPLIVPVVPPEALN</sequence>